<evidence type="ECO:0000313" key="6">
    <source>
        <dbReference type="Proteomes" id="UP000435649"/>
    </source>
</evidence>
<gene>
    <name evidence="5" type="ORF">FYJ85_02605</name>
</gene>
<name>A0A844FYX7_9BACT</name>
<protein>
    <recommendedName>
        <fullName evidence="4">Heparinase II/III-like C-terminal domain-containing protein</fullName>
    </recommendedName>
</protein>
<dbReference type="PANTHER" id="PTHR38045:SF1">
    <property type="entry name" value="HEPARINASE II_III-LIKE PROTEIN"/>
    <property type="match status" value="1"/>
</dbReference>
<feature type="region of interest" description="Disordered" evidence="2">
    <location>
        <begin position="72"/>
        <end position="106"/>
    </location>
</feature>
<keyword evidence="3" id="KW-0732">Signal</keyword>
<evidence type="ECO:0000259" key="4">
    <source>
        <dbReference type="Pfam" id="PF07940"/>
    </source>
</evidence>
<evidence type="ECO:0000313" key="5">
    <source>
        <dbReference type="EMBL" id="MST95934.1"/>
    </source>
</evidence>
<dbReference type="Gene3D" id="1.50.10.100">
    <property type="entry name" value="Chondroitin AC/alginate lyase"/>
    <property type="match status" value="1"/>
</dbReference>
<dbReference type="EMBL" id="VUNS01000002">
    <property type="protein sequence ID" value="MST95934.1"/>
    <property type="molecule type" value="Genomic_DNA"/>
</dbReference>
<comment type="subcellular location">
    <subcellularLocation>
        <location evidence="1">Cell envelope</location>
    </subcellularLocation>
</comment>
<proteinExistence type="predicted"/>
<evidence type="ECO:0000256" key="3">
    <source>
        <dbReference type="SAM" id="SignalP"/>
    </source>
</evidence>
<dbReference type="PANTHER" id="PTHR38045">
    <property type="entry name" value="CHROMOSOME 1, WHOLE GENOME SHOTGUN SEQUENCE"/>
    <property type="match status" value="1"/>
</dbReference>
<evidence type="ECO:0000256" key="1">
    <source>
        <dbReference type="ARBA" id="ARBA00004196"/>
    </source>
</evidence>
<reference evidence="5 6" key="1">
    <citation type="submission" date="2019-08" db="EMBL/GenBank/DDBJ databases">
        <title>In-depth cultivation of the pig gut microbiome towards novel bacterial diversity and tailored functional studies.</title>
        <authorList>
            <person name="Wylensek D."/>
            <person name="Hitch T.C.A."/>
            <person name="Clavel T."/>
        </authorList>
    </citation>
    <scope>NUCLEOTIDE SEQUENCE [LARGE SCALE GENOMIC DNA]</scope>
    <source>
        <strain evidence="5 6">BBE-744-WT-12</strain>
    </source>
</reference>
<dbReference type="Pfam" id="PF07940">
    <property type="entry name" value="Hepar_II_III_C"/>
    <property type="match status" value="1"/>
</dbReference>
<comment type="caution">
    <text evidence="5">The sequence shown here is derived from an EMBL/GenBank/DDBJ whole genome shotgun (WGS) entry which is preliminary data.</text>
</comment>
<dbReference type="GO" id="GO:0016829">
    <property type="term" value="F:lyase activity"/>
    <property type="evidence" value="ECO:0007669"/>
    <property type="project" value="InterPro"/>
</dbReference>
<feature type="chain" id="PRO_5032670598" description="Heparinase II/III-like C-terminal domain-containing protein" evidence="3">
    <location>
        <begin position="23"/>
        <end position="696"/>
    </location>
</feature>
<organism evidence="5 6">
    <name type="scientific">Victivallis lenta</name>
    <dbReference type="NCBI Taxonomy" id="2606640"/>
    <lineage>
        <taxon>Bacteria</taxon>
        <taxon>Pseudomonadati</taxon>
        <taxon>Lentisphaerota</taxon>
        <taxon>Lentisphaeria</taxon>
        <taxon>Victivallales</taxon>
        <taxon>Victivallaceae</taxon>
        <taxon>Victivallis</taxon>
    </lineage>
</organism>
<dbReference type="AlphaFoldDB" id="A0A844FYX7"/>
<keyword evidence="6" id="KW-1185">Reference proteome</keyword>
<feature type="signal peptide" evidence="3">
    <location>
        <begin position="1"/>
        <end position="22"/>
    </location>
</feature>
<dbReference type="Gene3D" id="2.70.98.70">
    <property type="match status" value="1"/>
</dbReference>
<sequence length="696" mass="75853">MRRIVKSLTTCTAAGMLFAAGANGTVCQSRQDGQCLPRKSKYGGAARNTGEEPDTQCRAWSFETRTTRNVGHNHFRERGPRKVSSAAQAQRMTSPACPPGLGEGGRGATFRGSQEIPMDRISSAHPRLLVGEFGFSVLKRNAASPEGKAFKARLLHDAELLLGYPPQPRKMEGRRLLSASRNVLYRINTLAAAWLLSGERKYADRAIREMTNAAGYSDWNPSHYLDVGEMTLALSIGYDWLYELLTPDERSLIERAIVDKGLKPSYQGKQWWITGSNNWNPVCHAGMVAGALAVVDLEPALAEKTVRRALENLPRSMKAGYAPNGAYPEGPMYWGYGTEFTAVLLAMLDAAFGEDFGLAAQPGFSVTGDFIQATTGPSGQPFNYADCNTRRGASFAMIYLAKKFGRSDWFDAVERKLFADVAAARPKSVERGGNRLLPLALLYLDIPAESGRPPLSYYSGDGSIVPIGILRSDHTSKAAWVGLKAGSPAGPHGHMDGGSFVFESEGRRWAVDLGMENYTKIEATRFQLWDGSREGDRWKLFRLGPASHNILRIDGAPQNVEGNAKITKFAADSAEMDLTSLYAPAARKVTRAAALLPGRALRLSDRLTGLRPNARITWQMCTRAEAEALPDGSLKLRYGKQELLIRKNVPGSWSIVPAELLRDPLESANPGAGMVSFTVPAPESGNVELEVTLTPL</sequence>
<dbReference type="InterPro" id="IPR012480">
    <property type="entry name" value="Hepar_II_III_C"/>
</dbReference>
<feature type="domain" description="Heparinase II/III-like C-terminal" evidence="4">
    <location>
        <begin position="469"/>
        <end position="628"/>
    </location>
</feature>
<dbReference type="GO" id="GO:0030313">
    <property type="term" value="C:cell envelope"/>
    <property type="evidence" value="ECO:0007669"/>
    <property type="project" value="UniProtKB-SubCell"/>
</dbReference>
<evidence type="ECO:0000256" key="2">
    <source>
        <dbReference type="SAM" id="MobiDB-lite"/>
    </source>
</evidence>
<dbReference type="InterPro" id="IPR008929">
    <property type="entry name" value="Chondroitin_lyas"/>
</dbReference>
<dbReference type="SUPFAM" id="SSF48230">
    <property type="entry name" value="Chondroitin AC/alginate lyase"/>
    <property type="match status" value="1"/>
</dbReference>
<dbReference type="Proteomes" id="UP000435649">
    <property type="component" value="Unassembled WGS sequence"/>
</dbReference>
<accession>A0A844FYX7</accession>